<feature type="transmembrane region" description="Helical" evidence="1">
    <location>
        <begin position="77"/>
        <end position="95"/>
    </location>
</feature>
<dbReference type="Pfam" id="PF13779">
    <property type="entry name" value="DUF4175"/>
    <property type="match status" value="1"/>
</dbReference>
<dbReference type="EMBL" id="UOED01000022">
    <property type="protein sequence ID" value="VAV87166.1"/>
    <property type="molecule type" value="Genomic_DNA"/>
</dbReference>
<dbReference type="InterPro" id="IPR012683">
    <property type="entry name" value="CHP02302_TM"/>
</dbReference>
<dbReference type="AlphaFoldDB" id="A0A3B0RE76"/>
<evidence type="ECO:0000256" key="1">
    <source>
        <dbReference type="SAM" id="Phobius"/>
    </source>
</evidence>
<feature type="transmembrane region" description="Helical" evidence="1">
    <location>
        <begin position="12"/>
        <end position="32"/>
    </location>
</feature>
<feature type="non-terminal residue" evidence="2">
    <location>
        <position position="644"/>
    </location>
</feature>
<keyword evidence="1" id="KW-1133">Transmembrane helix</keyword>
<protein>
    <submittedName>
        <fullName evidence="2">Uncharacterized protein</fullName>
    </submittedName>
</protein>
<organism evidence="2">
    <name type="scientific">hydrothermal vent metagenome</name>
    <dbReference type="NCBI Taxonomy" id="652676"/>
    <lineage>
        <taxon>unclassified sequences</taxon>
        <taxon>metagenomes</taxon>
        <taxon>ecological metagenomes</taxon>
    </lineage>
</organism>
<evidence type="ECO:0000313" key="2">
    <source>
        <dbReference type="EMBL" id="VAV87166.1"/>
    </source>
</evidence>
<accession>A0A3B0RE76</accession>
<name>A0A3B0RE76_9ZZZZ</name>
<feature type="transmembrane region" description="Helical" evidence="1">
    <location>
        <begin position="44"/>
        <end position="65"/>
    </location>
</feature>
<proteinExistence type="predicted"/>
<sequence>MAGLEDPITDKKTALISGLTQAASLYLVYLAVSLTDLWGLLPPVAQVVTYGALALAMTFCIMRGLMGRVRWPVRQSLKAIILSSMLLAIAGALAGPDSQRLLEIAVKPRGIFSYPAPEITLIVTPPDYSGHAEFSEVLMPGNAKTSGLTPIPEGSKITVRATNMAFAPLLIAGKRPLYFKPSADGGYEASFTLADEISWQVRDGVRKIGEWPIFMMEDRTPTIKKADFQHIMTGAGLFSLNLDLSDDYGLDEVSVGITAPNGAVDILSDRTTLAISGVKVYSGHIYVSLGTSDYAGQLVDLIIEVTDQAGQKQTKIISGITLPAREFSNPLSRQMMEIRTDISRDPDQRKKQARRLMALGLVPDDGRTPAIYYMALRTAYWRLTNAKGPDDINNTRRILWDLANRMDGGEGGQFSDDMLALLASLKLSLYQHQDMKDVKKQLQEIDKNIIFFKRHNPMNDEYDIAELRVLYSKILKHIFQKKFDQAIPLVSYLERGFIYHDRGILSGQGYARFKIVSLAREQIDVLEKTQRQIMSFVFKSAIPLEVASLTVKKNDAAGSMAANLSNKFKNWVSIQKKLGTSVARLGEILAKGGIDTTTLTSAARTLAHDTAQSMEAGDMSTAAANQSQIMTLLKSLRKRLDREN</sequence>
<keyword evidence="1" id="KW-0812">Transmembrane</keyword>
<keyword evidence="1" id="KW-0472">Membrane</keyword>
<reference evidence="2" key="1">
    <citation type="submission" date="2018-06" db="EMBL/GenBank/DDBJ databases">
        <authorList>
            <person name="Zhirakovskaya E."/>
        </authorList>
    </citation>
    <scope>NUCLEOTIDE SEQUENCE</scope>
</reference>
<gene>
    <name evidence="2" type="ORF">MNBD_ALPHA02-1998</name>
</gene>